<comment type="caution">
    <text evidence="2">The sequence shown here is derived from an EMBL/GenBank/DDBJ whole genome shotgun (WGS) entry which is preliminary data.</text>
</comment>
<dbReference type="AlphaFoldDB" id="A0A5J4UGL7"/>
<dbReference type="Proteomes" id="UP000324800">
    <property type="component" value="Unassembled WGS sequence"/>
</dbReference>
<dbReference type="EMBL" id="SNRW01016096">
    <property type="protein sequence ID" value="KAA6369719.1"/>
    <property type="molecule type" value="Genomic_DNA"/>
</dbReference>
<evidence type="ECO:0000256" key="1">
    <source>
        <dbReference type="SAM" id="MobiDB-lite"/>
    </source>
</evidence>
<feature type="compositionally biased region" description="Basic residues" evidence="1">
    <location>
        <begin position="32"/>
        <end position="52"/>
    </location>
</feature>
<evidence type="ECO:0000313" key="3">
    <source>
        <dbReference type="Proteomes" id="UP000324800"/>
    </source>
</evidence>
<name>A0A5J4UGL7_9EUKA</name>
<proteinExistence type="predicted"/>
<organism evidence="2 3">
    <name type="scientific">Streblomastix strix</name>
    <dbReference type="NCBI Taxonomy" id="222440"/>
    <lineage>
        <taxon>Eukaryota</taxon>
        <taxon>Metamonada</taxon>
        <taxon>Preaxostyla</taxon>
        <taxon>Oxymonadida</taxon>
        <taxon>Streblomastigidae</taxon>
        <taxon>Streblomastix</taxon>
    </lineage>
</organism>
<gene>
    <name evidence="2" type="ORF">EZS28_034753</name>
</gene>
<reference evidence="2 3" key="1">
    <citation type="submission" date="2019-03" db="EMBL/GenBank/DDBJ databases">
        <title>Single cell metagenomics reveals metabolic interactions within the superorganism composed of flagellate Streblomastix strix and complex community of Bacteroidetes bacteria on its surface.</title>
        <authorList>
            <person name="Treitli S.C."/>
            <person name="Kolisko M."/>
            <person name="Husnik F."/>
            <person name="Keeling P."/>
            <person name="Hampl V."/>
        </authorList>
    </citation>
    <scope>NUCLEOTIDE SEQUENCE [LARGE SCALE GENOMIC DNA]</scope>
    <source>
        <strain evidence="2">ST1C</strain>
    </source>
</reference>
<sequence length="129" mass="15374">MSCFCYYYLCGCCQWQLRDIFDKYLLQRRRARRRRGNIKSWKSTKKKSQTRKRINDSTRRQGRRKNAINDESESSSKGEEMMTIQQDSRLPPLLQNDRDEYESVLIDRITGKPTKIEIVLQGDSEEDSI</sequence>
<feature type="region of interest" description="Disordered" evidence="1">
    <location>
        <begin position="32"/>
        <end position="95"/>
    </location>
</feature>
<accession>A0A5J4UGL7</accession>
<protein>
    <submittedName>
        <fullName evidence="2">Uncharacterized protein</fullName>
    </submittedName>
</protein>
<evidence type="ECO:0000313" key="2">
    <source>
        <dbReference type="EMBL" id="KAA6369719.1"/>
    </source>
</evidence>